<protein>
    <recommendedName>
        <fullName evidence="1">TniQ domain-containing protein</fullName>
    </recommendedName>
</protein>
<reference evidence="2 3" key="1">
    <citation type="submission" date="2013-03" db="EMBL/GenBank/DDBJ databases">
        <title>The Genome Sequence of Acinetobacter sp. CIP 110321.</title>
        <authorList>
            <consortium name="The Broad Institute Genome Sequencing Platform"/>
            <consortium name="The Broad Institute Genome Sequencing Center for Infectious Disease"/>
            <person name="Cerqueira G."/>
            <person name="Feldgarden M."/>
            <person name="Courvalin P."/>
            <person name="Perichon B."/>
            <person name="Grillot-Courvalin C."/>
            <person name="Clermont D."/>
            <person name="Rocha E."/>
            <person name="Yoon E.-J."/>
            <person name="Nemec A."/>
            <person name="Walker B."/>
            <person name="Young S.K."/>
            <person name="Zeng Q."/>
            <person name="Gargeya S."/>
            <person name="Fitzgerald M."/>
            <person name="Haas B."/>
            <person name="Abouelleil A."/>
            <person name="Alvarado L."/>
            <person name="Arachchi H.M."/>
            <person name="Berlin A.M."/>
            <person name="Chapman S.B."/>
            <person name="Dewar J."/>
            <person name="Goldberg J."/>
            <person name="Griggs A."/>
            <person name="Gujja S."/>
            <person name="Hansen M."/>
            <person name="Howarth C."/>
            <person name="Imamovic A."/>
            <person name="Larimer J."/>
            <person name="McCowan C."/>
            <person name="Murphy C."/>
            <person name="Neiman D."/>
            <person name="Pearson M."/>
            <person name="Priest M."/>
            <person name="Roberts A."/>
            <person name="Saif S."/>
            <person name="Shea T."/>
            <person name="Sisk P."/>
            <person name="Sykes S."/>
            <person name="Wortman J."/>
            <person name="Nusbaum C."/>
            <person name="Birren B."/>
        </authorList>
    </citation>
    <scope>NUCLEOTIDE SEQUENCE [LARGE SCALE GENOMIC DNA]</scope>
    <source>
        <strain evidence="2 3">CIP 110321</strain>
    </source>
</reference>
<comment type="caution">
    <text evidence="2">The sequence shown here is derived from an EMBL/GenBank/DDBJ whole genome shotgun (WGS) entry which is preliminary data.</text>
</comment>
<gene>
    <name evidence="2" type="ORF">F896_04030</name>
</gene>
<dbReference type="InterPro" id="IPR009492">
    <property type="entry name" value="TniQ"/>
</dbReference>
<dbReference type="PATRIC" id="fig|1217699.3.peg.3931"/>
<dbReference type="Pfam" id="PF06527">
    <property type="entry name" value="TniQ"/>
    <property type="match status" value="1"/>
</dbReference>
<dbReference type="HOGENOM" id="CLU_059693_1_0_6"/>
<dbReference type="AlphaFoldDB" id="R9AJE4"/>
<name>R9AJE4_9GAMM</name>
<dbReference type="Proteomes" id="UP000016203">
    <property type="component" value="Unassembled WGS sequence"/>
</dbReference>
<accession>R9AJE4</accession>
<evidence type="ECO:0000259" key="1">
    <source>
        <dbReference type="Pfam" id="PF06527"/>
    </source>
</evidence>
<proteinExistence type="predicted"/>
<evidence type="ECO:0000313" key="3">
    <source>
        <dbReference type="Proteomes" id="UP000016203"/>
    </source>
</evidence>
<organism evidence="2 3">
    <name type="scientific">Acinetobacter genomosp. 15BJ</name>
    <dbReference type="NCBI Taxonomy" id="106651"/>
    <lineage>
        <taxon>Bacteria</taxon>
        <taxon>Pseudomonadati</taxon>
        <taxon>Pseudomonadota</taxon>
        <taxon>Gammaproteobacteria</taxon>
        <taxon>Moraxellales</taxon>
        <taxon>Moraxellaceae</taxon>
        <taxon>Acinetobacter</taxon>
    </lineage>
</organism>
<feature type="domain" description="TniQ" evidence="1">
    <location>
        <begin position="1"/>
        <end position="134"/>
    </location>
</feature>
<sequence>MTSWLVRASLNQGCDPLTFTQYYWPDYRLWTQDVDRGFSQVNSDIQHDIEIMARIDTEVDVPATLIIFADNLGAEIKTQAAPIAWTQPLSKRNRTSQIGYPHCPECLEVGKNAYLKLSWRYSWVMYCTEHYLKLQSQCIYCDQPYQPQMLQAQARYLNRCHYCEQKLAVAAVSEIVHLLAYNFQQWAEQVWNVRQGWILEQQVSAGEWFNLVLFYVRLIRRAIKRPNHMFGLLLTYFGFKLDDEILETGATGLALDLLSIDDRVELFKRVYHLLEISPEQWLDGCAECGVSQNSFKWHKEFQVPAAFMPVFLQLPQKTKRSPQKQIQTINPKSSEAVKQSWARLQRKIKIREFYEQNLIRK</sequence>
<dbReference type="EMBL" id="AQFL01000029">
    <property type="protein sequence ID" value="EOR02343.1"/>
    <property type="molecule type" value="Genomic_DNA"/>
</dbReference>
<evidence type="ECO:0000313" key="2">
    <source>
        <dbReference type="EMBL" id="EOR02343.1"/>
    </source>
</evidence>